<dbReference type="InterPro" id="IPR040976">
    <property type="entry name" value="Pkinase_fungal"/>
</dbReference>
<sequence length="653" mass="73976">MNNGKPIVLATFEDIQFELKDRIVKADDTWAKTLYKKSVSSKLVNNIKAQLDMDCGRFDDVPEDANTKSELYAPLVKLLNSIIGASGNSKSRNGTRQAVSTKGKQLHKCVVESQVSPDIVIKATGSSFELPRAYRVPNVDAHVGYTNITTAIELRLDSSTNDVERTATKEVQRMWISAKEIFYQQPNRLFVYALVVTEERIRLIQFDRAGALYSPLFNYHDDPDTFIRLVVGMSSMDEAELGLDTSVQFQVIGDMKALGTIRVLDPKTNEFTNYKMRSVDPFLRREELFGRGTRMWDVEDADGTRLYVKDAWIDPNLTPEYIILLKAKGVKGVQQIVDYEDRLGRPYGEIRYFRPRCDPDYLPFVNKCFQRLVTVRYGVGITTRNKTEAEVLGALYDAIKAHERLLDSGILHCDISLGNILFGGPNAPDGLAGILIDLDLAIKAQYDKYPIDGRTTGTRHSHSNLQLKGRGRPCKPAHDYLDDLESFFWVLIHLIYDQVNHDLTWAHHLIDTIGHGDQKESADAKRAFLAGDLEPSLIPEGWSKKCKGLVVAFHHFIDDIVIEKEEIVGEMDRAWDFSAMQVLHSQKRAHYQEVLDMSPPGSVFIQYVLLVLLLPLPSFVTADIVLIFMIISRVVSVTQRSTVRDWYQHGEET</sequence>
<protein>
    <recommendedName>
        <fullName evidence="2">Fungal-type protein kinase domain-containing protein</fullName>
    </recommendedName>
</protein>
<name>A0A8H5FCD3_9AGAR</name>
<dbReference type="PANTHER" id="PTHR38248">
    <property type="entry name" value="FUNK1 6"/>
    <property type="match status" value="1"/>
</dbReference>
<reference evidence="3 4" key="1">
    <citation type="journal article" date="2020" name="ISME J.">
        <title>Uncovering the hidden diversity of litter-decomposition mechanisms in mushroom-forming fungi.</title>
        <authorList>
            <person name="Floudas D."/>
            <person name="Bentzer J."/>
            <person name="Ahren D."/>
            <person name="Johansson T."/>
            <person name="Persson P."/>
            <person name="Tunlid A."/>
        </authorList>
    </citation>
    <scope>NUCLEOTIDE SEQUENCE [LARGE SCALE GENOMIC DNA]</scope>
    <source>
        <strain evidence="3 4">CBS 175.51</strain>
    </source>
</reference>
<dbReference type="PANTHER" id="PTHR38248:SF2">
    <property type="entry name" value="FUNK1 11"/>
    <property type="match status" value="1"/>
</dbReference>
<dbReference type="Proteomes" id="UP000541558">
    <property type="component" value="Unassembled WGS sequence"/>
</dbReference>
<proteinExistence type="predicted"/>
<keyword evidence="1" id="KW-0812">Transmembrane</keyword>
<comment type="caution">
    <text evidence="3">The sequence shown here is derived from an EMBL/GenBank/DDBJ whole genome shotgun (WGS) entry which is preliminary data.</text>
</comment>
<dbReference type="Gene3D" id="1.10.510.10">
    <property type="entry name" value="Transferase(Phosphotransferase) domain 1"/>
    <property type="match status" value="1"/>
</dbReference>
<evidence type="ECO:0000256" key="1">
    <source>
        <dbReference type="SAM" id="Phobius"/>
    </source>
</evidence>
<evidence type="ECO:0000313" key="3">
    <source>
        <dbReference type="EMBL" id="KAF5331422.1"/>
    </source>
</evidence>
<feature type="domain" description="Fungal-type protein kinase" evidence="2">
    <location>
        <begin position="141"/>
        <end position="341"/>
    </location>
</feature>
<organism evidence="3 4">
    <name type="scientific">Ephemerocybe angulata</name>
    <dbReference type="NCBI Taxonomy" id="980116"/>
    <lineage>
        <taxon>Eukaryota</taxon>
        <taxon>Fungi</taxon>
        <taxon>Dikarya</taxon>
        <taxon>Basidiomycota</taxon>
        <taxon>Agaricomycotina</taxon>
        <taxon>Agaricomycetes</taxon>
        <taxon>Agaricomycetidae</taxon>
        <taxon>Agaricales</taxon>
        <taxon>Agaricineae</taxon>
        <taxon>Psathyrellaceae</taxon>
        <taxon>Ephemerocybe</taxon>
    </lineage>
</organism>
<keyword evidence="1" id="KW-0472">Membrane</keyword>
<dbReference type="EMBL" id="JAACJK010000114">
    <property type="protein sequence ID" value="KAF5331422.1"/>
    <property type="molecule type" value="Genomic_DNA"/>
</dbReference>
<feature type="domain" description="Fungal-type protein kinase" evidence="2">
    <location>
        <begin position="366"/>
        <end position="493"/>
    </location>
</feature>
<dbReference type="OrthoDB" id="2747778at2759"/>
<dbReference type="Pfam" id="PF17667">
    <property type="entry name" value="Pkinase_fungal"/>
    <property type="match status" value="2"/>
</dbReference>
<dbReference type="SUPFAM" id="SSF56112">
    <property type="entry name" value="Protein kinase-like (PK-like)"/>
    <property type="match status" value="1"/>
</dbReference>
<evidence type="ECO:0000313" key="4">
    <source>
        <dbReference type="Proteomes" id="UP000541558"/>
    </source>
</evidence>
<feature type="transmembrane region" description="Helical" evidence="1">
    <location>
        <begin position="604"/>
        <end position="631"/>
    </location>
</feature>
<evidence type="ECO:0000259" key="2">
    <source>
        <dbReference type="Pfam" id="PF17667"/>
    </source>
</evidence>
<gene>
    <name evidence="3" type="ORF">D9611_011861</name>
</gene>
<keyword evidence="1" id="KW-1133">Transmembrane helix</keyword>
<dbReference type="InterPro" id="IPR011009">
    <property type="entry name" value="Kinase-like_dom_sf"/>
</dbReference>
<dbReference type="AlphaFoldDB" id="A0A8H5FCD3"/>
<accession>A0A8H5FCD3</accession>
<keyword evidence="4" id="KW-1185">Reference proteome</keyword>